<sequence>MSSSRFAFLLYLLTFAFLLQAAFGVDPLFNFCLDTGNFSANDPYEDNLNNLTGYLSIQAPPSGFGLGSIGQDPNQAYGLALCRGDVSTPDCETCIVEAGSEIRKRCPSNKGAIIWYDNCLLKYSNTEFFGQIDNQNGFYMSNLQNVSDPQSFNQKTEELLSQLANEAYATPKLYATGETELDGSQELYGLTQCTRDLSSSDCKKCLDGIIGELPSCCDGKEGGRVIVGSCNFRYEIYPFVNA</sequence>
<keyword evidence="3 7" id="KW-0732">Signal</keyword>
<dbReference type="GeneID" id="110424111"/>
<keyword evidence="4" id="KW-0677">Repeat</keyword>
<feature type="signal peptide" evidence="7">
    <location>
        <begin position="1"/>
        <end position="24"/>
    </location>
</feature>
<feature type="domain" description="Gnk2-homologous" evidence="8">
    <location>
        <begin position="134"/>
        <end position="239"/>
    </location>
</feature>
<evidence type="ECO:0000256" key="7">
    <source>
        <dbReference type="SAM" id="SignalP"/>
    </source>
</evidence>
<proteinExistence type="inferred from homology"/>
<comment type="subcellular location">
    <subcellularLocation>
        <location evidence="1">Secreted</location>
    </subcellularLocation>
</comment>
<dbReference type="PROSITE" id="PS51473">
    <property type="entry name" value="GNK2"/>
    <property type="match status" value="2"/>
</dbReference>
<dbReference type="AlphaFoldDB" id="A0A6J1B4R9"/>
<keyword evidence="9" id="KW-1185">Reference proteome</keyword>
<evidence type="ECO:0000256" key="6">
    <source>
        <dbReference type="ARBA" id="ARBA00038515"/>
    </source>
</evidence>
<name>A0A6J1B4R9_9ROSI</name>
<evidence type="ECO:0000256" key="1">
    <source>
        <dbReference type="ARBA" id="ARBA00004613"/>
    </source>
</evidence>
<dbReference type="FunFam" id="3.30.430.20:FF:000009">
    <property type="entry name" value="Cysteine-rich receptor-like protein kinase 28"/>
    <property type="match status" value="1"/>
</dbReference>
<dbReference type="InterPro" id="IPR050581">
    <property type="entry name" value="CRR_secretory_protein"/>
</dbReference>
<feature type="chain" id="PRO_5026990404" evidence="7">
    <location>
        <begin position="25"/>
        <end position="242"/>
    </location>
</feature>
<protein>
    <submittedName>
        <fullName evidence="10">Cysteine-rich repeat secretory protein 38-like</fullName>
    </submittedName>
</protein>
<comment type="similarity">
    <text evidence="6">Belongs to the cysteine-rich repeat secretory protein family.</text>
</comment>
<evidence type="ECO:0000259" key="8">
    <source>
        <dbReference type="PROSITE" id="PS51473"/>
    </source>
</evidence>
<evidence type="ECO:0000256" key="2">
    <source>
        <dbReference type="ARBA" id="ARBA00022525"/>
    </source>
</evidence>
<dbReference type="Gene3D" id="3.30.430.20">
    <property type="entry name" value="Gnk2 domain, C-X8-C-X2-C motif"/>
    <property type="match status" value="2"/>
</dbReference>
<dbReference type="RefSeq" id="XP_021294290.1">
    <property type="nucleotide sequence ID" value="XM_021438615.1"/>
</dbReference>
<evidence type="ECO:0000256" key="5">
    <source>
        <dbReference type="ARBA" id="ARBA00023180"/>
    </source>
</evidence>
<evidence type="ECO:0000256" key="4">
    <source>
        <dbReference type="ARBA" id="ARBA00022737"/>
    </source>
</evidence>
<dbReference type="Proteomes" id="UP000504621">
    <property type="component" value="Unplaced"/>
</dbReference>
<dbReference type="OrthoDB" id="696781at2759"/>
<feature type="domain" description="Gnk2-homologous" evidence="8">
    <location>
        <begin position="26"/>
        <end position="128"/>
    </location>
</feature>
<dbReference type="PANTHER" id="PTHR32411">
    <property type="entry name" value="CYSTEINE-RICH REPEAT SECRETORY PROTEIN 38-RELATED"/>
    <property type="match status" value="1"/>
</dbReference>
<evidence type="ECO:0000256" key="3">
    <source>
        <dbReference type="ARBA" id="ARBA00022729"/>
    </source>
</evidence>
<dbReference type="GO" id="GO:0005576">
    <property type="term" value="C:extracellular region"/>
    <property type="evidence" value="ECO:0007669"/>
    <property type="project" value="UniProtKB-SubCell"/>
</dbReference>
<dbReference type="CDD" id="cd23509">
    <property type="entry name" value="Gnk2-like"/>
    <property type="match status" value="2"/>
</dbReference>
<dbReference type="Pfam" id="PF01657">
    <property type="entry name" value="Stress-antifung"/>
    <property type="match status" value="2"/>
</dbReference>
<dbReference type="InterPro" id="IPR038408">
    <property type="entry name" value="GNK2_sf"/>
</dbReference>
<keyword evidence="2" id="KW-0964">Secreted</keyword>
<organism evidence="9 10">
    <name type="scientific">Herrania umbratica</name>
    <dbReference type="NCBI Taxonomy" id="108875"/>
    <lineage>
        <taxon>Eukaryota</taxon>
        <taxon>Viridiplantae</taxon>
        <taxon>Streptophyta</taxon>
        <taxon>Embryophyta</taxon>
        <taxon>Tracheophyta</taxon>
        <taxon>Spermatophyta</taxon>
        <taxon>Magnoliopsida</taxon>
        <taxon>eudicotyledons</taxon>
        <taxon>Gunneridae</taxon>
        <taxon>Pentapetalae</taxon>
        <taxon>rosids</taxon>
        <taxon>malvids</taxon>
        <taxon>Malvales</taxon>
        <taxon>Malvaceae</taxon>
        <taxon>Byttnerioideae</taxon>
        <taxon>Herrania</taxon>
    </lineage>
</organism>
<dbReference type="InterPro" id="IPR002902">
    <property type="entry name" value="GNK2"/>
</dbReference>
<accession>A0A6J1B4R9</accession>
<reference evidence="10" key="1">
    <citation type="submission" date="2025-08" db="UniProtKB">
        <authorList>
            <consortium name="RefSeq"/>
        </authorList>
    </citation>
    <scope>IDENTIFICATION</scope>
    <source>
        <tissue evidence="10">Leaf</tissue>
    </source>
</reference>
<dbReference type="PANTHER" id="PTHR32411:SF43">
    <property type="entry name" value="CYSTEINE-RICH REPEAT SECRETORY PROTEIN 38"/>
    <property type="match status" value="1"/>
</dbReference>
<evidence type="ECO:0000313" key="9">
    <source>
        <dbReference type="Proteomes" id="UP000504621"/>
    </source>
</evidence>
<gene>
    <name evidence="10" type="primary">LOC110424111</name>
</gene>
<evidence type="ECO:0000313" key="10">
    <source>
        <dbReference type="RefSeq" id="XP_021294290.1"/>
    </source>
</evidence>
<keyword evidence="5" id="KW-0325">Glycoprotein</keyword>
<dbReference type="FunFam" id="3.30.430.20:FF:000012">
    <property type="entry name" value="Cysteine-rich receptor-like protein kinase 25"/>
    <property type="match status" value="1"/>
</dbReference>